<evidence type="ECO:0000313" key="6">
    <source>
        <dbReference type="EMBL" id="MBV4358279.1"/>
    </source>
</evidence>
<dbReference type="GO" id="GO:0006352">
    <property type="term" value="P:DNA-templated transcription initiation"/>
    <property type="evidence" value="ECO:0007669"/>
    <property type="project" value="InterPro"/>
</dbReference>
<keyword evidence="2" id="KW-0731">Sigma factor</keyword>
<organism evidence="6 7">
    <name type="scientific">Pinibacter aurantiacus</name>
    <dbReference type="NCBI Taxonomy" id="2851599"/>
    <lineage>
        <taxon>Bacteria</taxon>
        <taxon>Pseudomonadati</taxon>
        <taxon>Bacteroidota</taxon>
        <taxon>Chitinophagia</taxon>
        <taxon>Chitinophagales</taxon>
        <taxon>Chitinophagaceae</taxon>
        <taxon>Pinibacter</taxon>
    </lineage>
</organism>
<evidence type="ECO:0000256" key="3">
    <source>
        <dbReference type="ARBA" id="ARBA00023163"/>
    </source>
</evidence>
<dbReference type="NCBIfam" id="TIGR02937">
    <property type="entry name" value="sigma70-ECF"/>
    <property type="match status" value="1"/>
</dbReference>
<gene>
    <name evidence="6" type="ORF">KTO63_14030</name>
</gene>
<dbReference type="Pfam" id="PF04542">
    <property type="entry name" value="Sigma70_r2"/>
    <property type="match status" value="1"/>
</dbReference>
<comment type="caution">
    <text evidence="6">The sequence shown here is derived from an EMBL/GenBank/DDBJ whole genome shotgun (WGS) entry which is preliminary data.</text>
</comment>
<protein>
    <submittedName>
        <fullName evidence="6">Sigma-70 family RNA polymerase sigma factor</fullName>
    </submittedName>
</protein>
<evidence type="ECO:0000259" key="5">
    <source>
        <dbReference type="Pfam" id="PF08281"/>
    </source>
</evidence>
<dbReference type="PANTHER" id="PTHR43133:SF45">
    <property type="entry name" value="RNA POLYMERASE ECF-TYPE SIGMA FACTOR"/>
    <property type="match status" value="1"/>
</dbReference>
<evidence type="ECO:0000313" key="7">
    <source>
        <dbReference type="Proteomes" id="UP000812270"/>
    </source>
</evidence>
<keyword evidence="3" id="KW-0804">Transcription</keyword>
<dbReference type="Proteomes" id="UP000812270">
    <property type="component" value="Unassembled WGS sequence"/>
</dbReference>
<evidence type="ECO:0000256" key="2">
    <source>
        <dbReference type="ARBA" id="ARBA00023082"/>
    </source>
</evidence>
<dbReference type="InterPro" id="IPR013249">
    <property type="entry name" value="RNA_pol_sigma70_r4_t2"/>
</dbReference>
<accession>A0A9E2W4X1</accession>
<sequence>MNTRNDKQTCFLQLIETHKGILYKICRIYQDKKEDQQDLLQEMILQLWRSYDSFRGESQFSSWMYRVAFNTAISYFRKEKQHYTSSLDPYHDLPDELRTVKEKEEQLAVFYKAVQQLNKVEKALIFLYMQGQSGDEIAGILGISSVNVRVRLNRTKEKIKYIIKTLGYEF</sequence>
<dbReference type="RefSeq" id="WP_217791954.1">
    <property type="nucleotide sequence ID" value="NZ_JAHSPG010000011.1"/>
</dbReference>
<feature type="domain" description="RNA polymerase sigma-70 region 2" evidence="4">
    <location>
        <begin position="14"/>
        <end position="80"/>
    </location>
</feature>
<dbReference type="Pfam" id="PF08281">
    <property type="entry name" value="Sigma70_r4_2"/>
    <property type="match status" value="1"/>
</dbReference>
<reference evidence="6" key="1">
    <citation type="submission" date="2021-06" db="EMBL/GenBank/DDBJ databases">
        <authorList>
            <person name="Huq M.A."/>
        </authorList>
    </citation>
    <scope>NUCLEOTIDE SEQUENCE</scope>
    <source>
        <strain evidence="6">MAH-26</strain>
    </source>
</reference>
<keyword evidence="7" id="KW-1185">Reference proteome</keyword>
<name>A0A9E2W4X1_9BACT</name>
<keyword evidence="1" id="KW-0805">Transcription regulation</keyword>
<dbReference type="PANTHER" id="PTHR43133">
    <property type="entry name" value="RNA POLYMERASE ECF-TYPE SIGMA FACTO"/>
    <property type="match status" value="1"/>
</dbReference>
<dbReference type="InterPro" id="IPR007627">
    <property type="entry name" value="RNA_pol_sigma70_r2"/>
</dbReference>
<evidence type="ECO:0000259" key="4">
    <source>
        <dbReference type="Pfam" id="PF04542"/>
    </source>
</evidence>
<dbReference type="GO" id="GO:0016987">
    <property type="term" value="F:sigma factor activity"/>
    <property type="evidence" value="ECO:0007669"/>
    <property type="project" value="UniProtKB-KW"/>
</dbReference>
<dbReference type="InterPro" id="IPR014284">
    <property type="entry name" value="RNA_pol_sigma-70_dom"/>
</dbReference>
<dbReference type="InterPro" id="IPR039425">
    <property type="entry name" value="RNA_pol_sigma-70-like"/>
</dbReference>
<proteinExistence type="predicted"/>
<dbReference type="AlphaFoldDB" id="A0A9E2W4X1"/>
<feature type="domain" description="RNA polymerase sigma factor 70 region 4 type 2" evidence="5">
    <location>
        <begin position="110"/>
        <end position="159"/>
    </location>
</feature>
<dbReference type="EMBL" id="JAHSPG010000011">
    <property type="protein sequence ID" value="MBV4358279.1"/>
    <property type="molecule type" value="Genomic_DNA"/>
</dbReference>
<evidence type="ECO:0000256" key="1">
    <source>
        <dbReference type="ARBA" id="ARBA00023015"/>
    </source>
</evidence>
<dbReference type="GO" id="GO:0003677">
    <property type="term" value="F:DNA binding"/>
    <property type="evidence" value="ECO:0007669"/>
    <property type="project" value="InterPro"/>
</dbReference>